<dbReference type="InterPro" id="IPR013943">
    <property type="entry name" value="Pet127"/>
</dbReference>
<comment type="caution">
    <text evidence="2">The sequence shown here is derived from an EMBL/GenBank/DDBJ whole genome shotgun (WGS) entry which is preliminary data.</text>
</comment>
<feature type="region of interest" description="Disordered" evidence="1">
    <location>
        <begin position="31"/>
        <end position="56"/>
    </location>
</feature>
<feature type="compositionally biased region" description="Basic and acidic residues" evidence="1">
    <location>
        <begin position="807"/>
        <end position="817"/>
    </location>
</feature>
<dbReference type="GO" id="GO:0000964">
    <property type="term" value="P:mitochondrial RNA 5'-end processing"/>
    <property type="evidence" value="ECO:0007669"/>
    <property type="project" value="TreeGrafter"/>
</dbReference>
<feature type="region of interest" description="Disordered" evidence="1">
    <location>
        <begin position="937"/>
        <end position="1043"/>
    </location>
</feature>
<keyword evidence="3" id="KW-1185">Reference proteome</keyword>
<dbReference type="AlphaFoldDB" id="A0A2C5ZBM1"/>
<accession>A0A2C5ZBM1</accession>
<feature type="compositionally biased region" description="Low complexity" evidence="1">
    <location>
        <begin position="148"/>
        <end position="198"/>
    </location>
</feature>
<organism evidence="2 3">
    <name type="scientific">Ophiocordyceps camponoti-rufipedis</name>
    <dbReference type="NCBI Taxonomy" id="2004952"/>
    <lineage>
        <taxon>Eukaryota</taxon>
        <taxon>Fungi</taxon>
        <taxon>Dikarya</taxon>
        <taxon>Ascomycota</taxon>
        <taxon>Pezizomycotina</taxon>
        <taxon>Sordariomycetes</taxon>
        <taxon>Hypocreomycetidae</taxon>
        <taxon>Hypocreales</taxon>
        <taxon>Ophiocordycipitaceae</taxon>
        <taxon>Ophiocordyceps</taxon>
    </lineage>
</organism>
<protein>
    <submittedName>
        <fullName evidence="2">Uncharacterized protein</fullName>
    </submittedName>
</protein>
<dbReference type="STRING" id="2004952.A0A2C5ZBM1"/>
<feature type="region of interest" description="Disordered" evidence="1">
    <location>
        <begin position="850"/>
        <end position="902"/>
    </location>
</feature>
<name>A0A2C5ZBM1_9HYPO</name>
<dbReference type="EMBL" id="NJES01000120">
    <property type="protein sequence ID" value="PHH77416.1"/>
    <property type="molecule type" value="Genomic_DNA"/>
</dbReference>
<feature type="compositionally biased region" description="Basic and acidic residues" evidence="1">
    <location>
        <begin position="863"/>
        <end position="874"/>
    </location>
</feature>
<feature type="region of interest" description="Disordered" evidence="1">
    <location>
        <begin position="724"/>
        <end position="817"/>
    </location>
</feature>
<feature type="compositionally biased region" description="Basic and acidic residues" evidence="1">
    <location>
        <begin position="1012"/>
        <end position="1043"/>
    </location>
</feature>
<evidence type="ECO:0000256" key="1">
    <source>
        <dbReference type="SAM" id="MobiDB-lite"/>
    </source>
</evidence>
<feature type="compositionally biased region" description="Basic and acidic residues" evidence="1">
    <location>
        <begin position="615"/>
        <end position="648"/>
    </location>
</feature>
<dbReference type="GO" id="GO:0005740">
    <property type="term" value="C:mitochondrial envelope"/>
    <property type="evidence" value="ECO:0007669"/>
    <property type="project" value="TreeGrafter"/>
</dbReference>
<dbReference type="Pfam" id="PF08634">
    <property type="entry name" value="Pet127"/>
    <property type="match status" value="1"/>
</dbReference>
<feature type="region of interest" description="Disordered" evidence="1">
    <location>
        <begin position="605"/>
        <end position="663"/>
    </location>
</feature>
<feature type="compositionally biased region" description="Low complexity" evidence="1">
    <location>
        <begin position="206"/>
        <end position="216"/>
    </location>
</feature>
<feature type="compositionally biased region" description="Basic and acidic residues" evidence="1">
    <location>
        <begin position="986"/>
        <end position="1001"/>
    </location>
</feature>
<evidence type="ECO:0000313" key="3">
    <source>
        <dbReference type="Proteomes" id="UP000226431"/>
    </source>
</evidence>
<dbReference type="PANTHER" id="PTHR31014">
    <property type="entry name" value="MITOCHONDRIAL TRANSLATION SYSTEM COMPONENT PET127-RELATED"/>
    <property type="match status" value="1"/>
</dbReference>
<feature type="region of interest" description="Disordered" evidence="1">
    <location>
        <begin position="124"/>
        <end position="216"/>
    </location>
</feature>
<feature type="compositionally biased region" description="Basic and acidic residues" evidence="1">
    <location>
        <begin position="893"/>
        <end position="902"/>
    </location>
</feature>
<dbReference type="PANTHER" id="PTHR31014:SF0">
    <property type="entry name" value="MITOCHONDRIAL TRANSLATION SYSTEM COMPONENT PET127-RELATED"/>
    <property type="match status" value="1"/>
</dbReference>
<dbReference type="Proteomes" id="UP000226431">
    <property type="component" value="Unassembled WGS sequence"/>
</dbReference>
<feature type="compositionally biased region" description="Acidic residues" evidence="1">
    <location>
        <begin position="731"/>
        <end position="764"/>
    </location>
</feature>
<proteinExistence type="predicted"/>
<reference evidence="2 3" key="1">
    <citation type="submission" date="2017-06" db="EMBL/GenBank/DDBJ databases">
        <title>Ant-infecting Ophiocordyceps genomes reveal a high diversity of potential behavioral manipulation genes and a possible major role for enterotoxins.</title>
        <authorList>
            <person name="De Bekker C."/>
            <person name="Evans H.C."/>
            <person name="Brachmann A."/>
            <person name="Hughes D.P."/>
        </authorList>
    </citation>
    <scope>NUCLEOTIDE SEQUENCE [LARGE SCALE GENOMIC DNA]</scope>
    <source>
        <strain evidence="2 3">Map16</strain>
    </source>
</reference>
<sequence length="1177" mass="132466">MLRYRPSVCLSSTQRPYLVSKRTCRRFAASCHARSSKPTPSEGEKHGAQLAGQPEAKNGISMAEFFSRVKSSPDLQKQFDENEKEAGDHWTVAMAGRMRELRKHGGEYKDKRMEADGQNLKSFSSSYKDYSRSAEPSLKKPAQLSSLPKKGSQSTPKKTSSSTAKKSGSSTTKKTASSTTKKAAPSLTKKAASPSTKKAVGKKKSTTSTKAKSGATKNPVNIEVLDSKAVQFNPILGKCSKKIPELSYDLDRVLFNQGVYHMQDERTGVFNFDPYLASIMPRDEFDFTALGDYITSSKDVKLREMAAEFGMKFCGSTSSLSSILSQFHFLLSAWRPVSYTVLSKSLKPESTKFTTFTRAPAAAFARYKDGVYAIDADKEYDVESILSMLGKSMEKLLTLPKEEFEKYRRTKSHQISEEERNAGEAYHYATIRNFLVRSQLDAQDRRLPGTGVFDLKTRAVISIRMDVQGYEKGLGYEIRKRFGDWESFEREYYDMIRSAFLKYSLQVRMGRMDGIFVAFHNTERIFGFQYVSLPEMDLAIHGTDDVRLGDQEFRLSFGLFNELLQRATKRFPNQSLRFIVETRETKVPLTYFFAEPVTEEEADRIQAASRPSVEQLKDEVNRSLEASEARDGMEQSRADEMGESRAEDEANDEDEAVASDARSDDAWKELMARVDDIIENDSLGIGSVRDAVLEALENCGLSQALTEREGARYLDHLVTAVTAHLTKSEETETSGEAEESPESQEEEMSAESEELSEENSTEIEETSKAQEAELSTEVNELTESRGTETSGEQDAQRDICQAQEGQEEPHEPWVKEGLTKRDYVLRLMENVRDKYPEDVWEAKVEEVTKSLESRGATIPDELVQARETETSTKMDEEDSSGQMQESEGEAVEEEKSAETEQTKLAKLILEARTATDEGEQRAELLKRIFNDLATQSKRWQQAREANAEESDGPSVEERSAKDSDDEGDGVIADDVRGESSTSDETASDHETERRSADDGSRVAEASAMEQIARTKEPAEQTKEKIPEEKPEEQTAEKSAEEMEASRPVMGMYVTIRNKVNGQYVERPSCHQTVKDWSIEYSINEMDTGRARQIYREIKTRRKKIHHSQEPELRAQEWYRMFGGKLSELSQKGRDYRARKMREEAGNPVQVVWAKEPLSLAELGLAEPVSDAGGEGTS</sequence>
<evidence type="ECO:0000313" key="2">
    <source>
        <dbReference type="EMBL" id="PHH77416.1"/>
    </source>
</evidence>
<gene>
    <name evidence="2" type="ORF">CDD80_651</name>
</gene>
<dbReference type="OrthoDB" id="10249045at2759"/>